<proteinExistence type="predicted"/>
<dbReference type="AlphaFoldDB" id="A0A6S7ANP8"/>
<evidence type="ECO:0000256" key="1">
    <source>
        <dbReference type="SAM" id="SignalP"/>
    </source>
</evidence>
<name>A0A6S7ANP8_9BURK</name>
<dbReference type="Proteomes" id="UP000494111">
    <property type="component" value="Unassembled WGS sequence"/>
</dbReference>
<evidence type="ECO:0000313" key="2">
    <source>
        <dbReference type="EMBL" id="CAB3697107.1"/>
    </source>
</evidence>
<gene>
    <name evidence="2" type="ORF">LMG3458_02445</name>
</gene>
<dbReference type="RefSeq" id="WP_175192836.1">
    <property type="nucleotide sequence ID" value="NZ_CADIJO010000007.1"/>
</dbReference>
<keyword evidence="1" id="KW-0732">Signal</keyword>
<feature type="chain" id="PRO_5028859938" evidence="1">
    <location>
        <begin position="26"/>
        <end position="256"/>
    </location>
</feature>
<organism evidence="2 3">
    <name type="scientific">Achromobacter deleyi</name>
    <dbReference type="NCBI Taxonomy" id="1353891"/>
    <lineage>
        <taxon>Bacteria</taxon>
        <taxon>Pseudomonadati</taxon>
        <taxon>Pseudomonadota</taxon>
        <taxon>Betaproteobacteria</taxon>
        <taxon>Burkholderiales</taxon>
        <taxon>Alcaligenaceae</taxon>
        <taxon>Achromobacter</taxon>
    </lineage>
</organism>
<dbReference type="EMBL" id="CADIJO010000007">
    <property type="protein sequence ID" value="CAB3697107.1"/>
    <property type="molecule type" value="Genomic_DNA"/>
</dbReference>
<accession>A0A6S7ANP8</accession>
<evidence type="ECO:0000313" key="3">
    <source>
        <dbReference type="Proteomes" id="UP000494111"/>
    </source>
</evidence>
<feature type="signal peptide" evidence="1">
    <location>
        <begin position="1"/>
        <end position="25"/>
    </location>
</feature>
<sequence>MYLTASCSRRLLLCVAVAFGAPAIAAPVQPTVSELEDVLQRFVQTQFAKQTFDVNDIQARKDALRRSMMTVKKIVGCVGRQGPALTCVALVDGGRSRNFYTMLSVQWQGTQWEESPAQFEDGKAKRRLGPTAAQAQAAARQFAQAKLDKRGADGEIEFMATGVKVLSISDDCEIDEYTGTVACETAFQLPAPKTRPERQFIQRSHFYIEGGAWQFGRRAFPDRHHLKMNQDPQVAGLVRFSCEAARYGARCGTIGR</sequence>
<protein>
    <submittedName>
        <fullName evidence="2">Uncharacterized protein</fullName>
    </submittedName>
</protein>
<reference evidence="2 3" key="1">
    <citation type="submission" date="2020-04" db="EMBL/GenBank/DDBJ databases">
        <authorList>
            <person name="De Canck E."/>
        </authorList>
    </citation>
    <scope>NUCLEOTIDE SEQUENCE [LARGE SCALE GENOMIC DNA]</scope>
    <source>
        <strain evidence="2 3">LMG 3458</strain>
    </source>
</reference>